<evidence type="ECO:0000256" key="1">
    <source>
        <dbReference type="ARBA" id="ARBA00022737"/>
    </source>
</evidence>
<evidence type="ECO:0000256" key="2">
    <source>
        <dbReference type="SAM" id="MobiDB-lite"/>
    </source>
</evidence>
<keyword evidence="1" id="KW-0677">Repeat</keyword>
<dbReference type="Gene3D" id="3.40.50.300">
    <property type="entry name" value="P-loop containing nucleotide triphosphate hydrolases"/>
    <property type="match status" value="1"/>
</dbReference>
<dbReference type="SUPFAM" id="SSF52540">
    <property type="entry name" value="P-loop containing nucleoside triphosphate hydrolases"/>
    <property type="match status" value="1"/>
</dbReference>
<keyword evidence="5" id="KW-1185">Reference proteome</keyword>
<gene>
    <name evidence="4" type="ORF">MSAN_00508200</name>
</gene>
<dbReference type="InterPro" id="IPR027417">
    <property type="entry name" value="P-loop_NTPase"/>
</dbReference>
<protein>
    <submittedName>
        <fullName evidence="4">Putative nwd2 protein</fullName>
    </submittedName>
</protein>
<dbReference type="Pfam" id="PF24883">
    <property type="entry name" value="NPHP3_N"/>
    <property type="match status" value="1"/>
</dbReference>
<feature type="compositionally biased region" description="Gly residues" evidence="2">
    <location>
        <begin position="17"/>
        <end position="37"/>
    </location>
</feature>
<evidence type="ECO:0000313" key="5">
    <source>
        <dbReference type="Proteomes" id="UP000623467"/>
    </source>
</evidence>
<feature type="domain" description="NACHT" evidence="3">
    <location>
        <begin position="113"/>
        <end position="257"/>
    </location>
</feature>
<dbReference type="AlphaFoldDB" id="A0A8H6Z5M0"/>
<accession>A0A8H6Z5M0</accession>
<organism evidence="4 5">
    <name type="scientific">Mycena sanguinolenta</name>
    <dbReference type="NCBI Taxonomy" id="230812"/>
    <lineage>
        <taxon>Eukaryota</taxon>
        <taxon>Fungi</taxon>
        <taxon>Dikarya</taxon>
        <taxon>Basidiomycota</taxon>
        <taxon>Agaricomycotina</taxon>
        <taxon>Agaricomycetes</taxon>
        <taxon>Agaricomycetidae</taxon>
        <taxon>Agaricales</taxon>
        <taxon>Marasmiineae</taxon>
        <taxon>Mycenaceae</taxon>
        <taxon>Mycena</taxon>
    </lineage>
</organism>
<sequence>MFPQGRGDQTMNNHISGGMGGHGGAGHANGTGGRGGHGMGPSLNFDISTGNFTMNNLYHPGIDILHRSVASAAIHNSAESFPQPRCHPETRTEMLRALHEWALGTNPDTAATTILWLWGPAGSGKSAIMQTLAGKLQDAERLGGSFFFKRSHATRGNGKMLFATIAYQLALSVPELKTISQVVENDPSVLVQSMKSQMKKLISKPCRLLENCNPITVLIDGLDECEGYGIQQEILRAIRNSLSKHPIPLRFIVASRPEPHICDMFNSRLYMGTYRSFNVEQSFEDVRRYLCDEFSRIHREHYRTMAGIAPPWPSPDVLRMLVSESSGHFIYASTIIKFIDDPNYRPPERLAAILDGSRTGSELAFDALDQLYMTVLKSSPRQSELIPILCAIANFDLDPDGIDQLFELPGGETMLLLRGLHSVLDIPSKGIISSHHASFLDFLNSPQRSGNFYISTLDRRMVLARSLLKFCAAYSGEIPSLTSSQRVISHNLIPFIISLPPAAELCPLIELMNCKYIVEMTADLESMRSWLKQIPSVSEHLVQLWEDYRYMSIDIFNPTVSP</sequence>
<comment type="caution">
    <text evidence="4">The sequence shown here is derived from an EMBL/GenBank/DDBJ whole genome shotgun (WGS) entry which is preliminary data.</text>
</comment>
<dbReference type="Proteomes" id="UP000623467">
    <property type="component" value="Unassembled WGS sequence"/>
</dbReference>
<feature type="region of interest" description="Disordered" evidence="2">
    <location>
        <begin position="1"/>
        <end position="37"/>
    </location>
</feature>
<proteinExistence type="predicted"/>
<dbReference type="PROSITE" id="PS50837">
    <property type="entry name" value="NACHT"/>
    <property type="match status" value="1"/>
</dbReference>
<evidence type="ECO:0000259" key="3">
    <source>
        <dbReference type="PROSITE" id="PS50837"/>
    </source>
</evidence>
<dbReference type="PANTHER" id="PTHR10039">
    <property type="entry name" value="AMELOGENIN"/>
    <property type="match status" value="1"/>
</dbReference>
<evidence type="ECO:0000313" key="4">
    <source>
        <dbReference type="EMBL" id="KAF7373008.1"/>
    </source>
</evidence>
<reference evidence="4" key="1">
    <citation type="submission" date="2020-05" db="EMBL/GenBank/DDBJ databases">
        <title>Mycena genomes resolve the evolution of fungal bioluminescence.</title>
        <authorList>
            <person name="Tsai I.J."/>
        </authorList>
    </citation>
    <scope>NUCLEOTIDE SEQUENCE</scope>
    <source>
        <strain evidence="4">160909Yilan</strain>
    </source>
</reference>
<dbReference type="InterPro" id="IPR007111">
    <property type="entry name" value="NACHT_NTPase"/>
</dbReference>
<name>A0A8H6Z5M0_9AGAR</name>
<dbReference type="EMBL" id="JACAZH010000003">
    <property type="protein sequence ID" value="KAF7373008.1"/>
    <property type="molecule type" value="Genomic_DNA"/>
</dbReference>
<dbReference type="InterPro" id="IPR056884">
    <property type="entry name" value="NPHP3-like_N"/>
</dbReference>
<dbReference type="OrthoDB" id="5967843at2759"/>
<dbReference type="PANTHER" id="PTHR10039:SF17">
    <property type="entry name" value="FUNGAL STAND N-TERMINAL GOODBYE DOMAIN-CONTAINING PROTEIN-RELATED"/>
    <property type="match status" value="1"/>
</dbReference>